<evidence type="ECO:0000313" key="2">
    <source>
        <dbReference type="Proteomes" id="UP000304953"/>
    </source>
</evidence>
<comment type="caution">
    <text evidence="1">The sequence shown here is derived from an EMBL/GenBank/DDBJ whole genome shotgun (WGS) entry which is preliminary data.</text>
</comment>
<reference evidence="1" key="1">
    <citation type="submission" date="2019-04" db="EMBL/GenBank/DDBJ databases">
        <title>Microbes associate with the intestines of laboratory mice.</title>
        <authorList>
            <person name="Navarre W."/>
            <person name="Wong E."/>
            <person name="Huang K."/>
            <person name="Tropini C."/>
            <person name="Ng K."/>
            <person name="Yu B."/>
        </authorList>
    </citation>
    <scope>NUCLEOTIDE SEQUENCE</scope>
    <source>
        <strain evidence="1">NM01_1-7b</strain>
    </source>
</reference>
<sequence>MKKKYIGAGVGAVLLATVLALAIWVFPLVQAAFLLYGMSESDGFQYEIALDLEEENLSGQQKQMVRILALILAGKENSGMSWEVTGRVSKGMVYGEVFCKGGSEPITEIYFYQEEGLVNVEMLYDSMRNNMIRQNSFLGGVLPEWSCGAFLSSSQVEEMFQVDLEKLFQAEELRENQAYSAQEIFGVLMGMKRQKGPNGANQFEAEMGDYQAVFEIAKEDKIPFLNILASDRTQKKEVSSFKGKFVFQETEEIVLPDSRMEDEDIRQFANLWQGITGLQDMMR</sequence>
<dbReference type="EMBL" id="SRYA01000060">
    <property type="protein sequence ID" value="TGY91368.1"/>
    <property type="molecule type" value="Genomic_DNA"/>
</dbReference>
<dbReference type="Proteomes" id="UP000304953">
    <property type="component" value="Unassembled WGS sequence"/>
</dbReference>
<keyword evidence="2" id="KW-1185">Reference proteome</keyword>
<proteinExistence type="predicted"/>
<name>A0AC61RQP4_9FIRM</name>
<accession>A0AC61RQP4</accession>
<organism evidence="1 2">
    <name type="scientific">Petralouisia muris</name>
    <dbReference type="NCBI Taxonomy" id="3032872"/>
    <lineage>
        <taxon>Bacteria</taxon>
        <taxon>Bacillati</taxon>
        <taxon>Bacillota</taxon>
        <taxon>Clostridia</taxon>
        <taxon>Lachnospirales</taxon>
        <taxon>Lachnospiraceae</taxon>
        <taxon>Petralouisia</taxon>
    </lineage>
</organism>
<evidence type="ECO:0000313" key="1">
    <source>
        <dbReference type="EMBL" id="TGY91368.1"/>
    </source>
</evidence>
<protein>
    <submittedName>
        <fullName evidence="1">Uncharacterized protein</fullName>
    </submittedName>
</protein>
<gene>
    <name evidence="1" type="ORF">E5329_21510</name>
</gene>